<reference evidence="4" key="1">
    <citation type="journal article" date="2019" name="Int. J. Syst. Evol. Microbiol.">
        <title>The Global Catalogue of Microorganisms (GCM) 10K type strain sequencing project: providing services to taxonomists for standard genome sequencing and annotation.</title>
        <authorList>
            <consortium name="The Broad Institute Genomics Platform"/>
            <consortium name="The Broad Institute Genome Sequencing Center for Infectious Disease"/>
            <person name="Wu L."/>
            <person name="Ma J."/>
        </authorList>
    </citation>
    <scope>NUCLEOTIDE SEQUENCE [LARGE SCALE GENOMIC DNA]</scope>
    <source>
        <strain evidence="4">JCM 4738</strain>
    </source>
</reference>
<feature type="compositionally biased region" description="Low complexity" evidence="1">
    <location>
        <begin position="204"/>
        <end position="218"/>
    </location>
</feature>
<evidence type="ECO:0000259" key="2">
    <source>
        <dbReference type="PROSITE" id="PS50943"/>
    </source>
</evidence>
<dbReference type="EMBL" id="BMVP01000002">
    <property type="protein sequence ID" value="GHB43028.1"/>
    <property type="molecule type" value="Genomic_DNA"/>
</dbReference>
<feature type="region of interest" description="Disordered" evidence="1">
    <location>
        <begin position="196"/>
        <end position="224"/>
    </location>
</feature>
<feature type="domain" description="HTH cro/C1-type" evidence="2">
    <location>
        <begin position="20"/>
        <end position="76"/>
    </location>
</feature>
<gene>
    <name evidence="3" type="ORF">GCM10010347_10200</name>
</gene>
<protein>
    <recommendedName>
        <fullName evidence="2">HTH cro/C1-type domain-containing protein</fullName>
    </recommendedName>
</protein>
<dbReference type="SMART" id="SM00530">
    <property type="entry name" value="HTH_XRE"/>
    <property type="match status" value="1"/>
</dbReference>
<accession>A0ABQ3ESG5</accession>
<dbReference type="Gene3D" id="1.10.260.40">
    <property type="entry name" value="lambda repressor-like DNA-binding domains"/>
    <property type="match status" value="1"/>
</dbReference>
<sequence>MSERDVPGQPATVGEFIGALRSLKAVEGLSLRELQRRTGLPRTTIAHALERERESLPPWDRVLALLRALGVAESELPGWRRAWTGLRLAADAGASPAPVAPPPAVEVAPPPPVGVAPPTAEVLPGPTGADGGGEPADGAGRAVRGARRGPTVRRVLTHSASLLLGVCVGVGAMEGLTGADPAGGPAGVKVGFPVEEQPCPPPTANAAPSSAGAADAGPRTGDEPAAWVARAAADQQILGGTDVVLPVTNAVTEGNALVVTMMLTATCPGPVTVTDTRGNAFRIVADETDARLHRTLVLAAFHVRPLTTADSIRVKYPHASKYHVAVDEFSGISRAVGYAQAHGESGQTAFSTSSTRLDCAAGDLVVGTVGSNSGTAPVFTAEWTALPVLRLSSYRLSTAYRIVPADQMCAATGTTTSQWGAAAVVFR</sequence>
<dbReference type="PROSITE" id="PS50943">
    <property type="entry name" value="HTH_CROC1"/>
    <property type="match status" value="1"/>
</dbReference>
<dbReference type="RefSeq" id="WP_190182835.1">
    <property type="nucleotide sequence ID" value="NZ_BMVP01000002.1"/>
</dbReference>
<proteinExistence type="predicted"/>
<evidence type="ECO:0000256" key="1">
    <source>
        <dbReference type="SAM" id="MobiDB-lite"/>
    </source>
</evidence>
<name>A0ABQ3ESG5_9ACTN</name>
<comment type="caution">
    <text evidence="3">The sequence shown here is derived from an EMBL/GenBank/DDBJ whole genome shotgun (WGS) entry which is preliminary data.</text>
</comment>
<dbReference type="InterPro" id="IPR001387">
    <property type="entry name" value="Cro/C1-type_HTH"/>
</dbReference>
<dbReference type="CDD" id="cd00093">
    <property type="entry name" value="HTH_XRE"/>
    <property type="match status" value="1"/>
</dbReference>
<dbReference type="InterPro" id="IPR010982">
    <property type="entry name" value="Lambda_DNA-bd_dom_sf"/>
</dbReference>
<dbReference type="Pfam" id="PF13560">
    <property type="entry name" value="HTH_31"/>
    <property type="match status" value="1"/>
</dbReference>
<feature type="region of interest" description="Disordered" evidence="1">
    <location>
        <begin position="124"/>
        <end position="148"/>
    </location>
</feature>
<keyword evidence="4" id="KW-1185">Reference proteome</keyword>
<evidence type="ECO:0000313" key="3">
    <source>
        <dbReference type="EMBL" id="GHB43028.1"/>
    </source>
</evidence>
<evidence type="ECO:0000313" key="4">
    <source>
        <dbReference type="Proteomes" id="UP000642673"/>
    </source>
</evidence>
<organism evidence="3 4">
    <name type="scientific">Streptomyces cirratus</name>
    <dbReference type="NCBI Taxonomy" id="68187"/>
    <lineage>
        <taxon>Bacteria</taxon>
        <taxon>Bacillati</taxon>
        <taxon>Actinomycetota</taxon>
        <taxon>Actinomycetes</taxon>
        <taxon>Kitasatosporales</taxon>
        <taxon>Streptomycetaceae</taxon>
        <taxon>Streptomyces</taxon>
    </lineage>
</organism>
<dbReference type="Proteomes" id="UP000642673">
    <property type="component" value="Unassembled WGS sequence"/>
</dbReference>
<dbReference type="SUPFAM" id="SSF47413">
    <property type="entry name" value="lambda repressor-like DNA-binding domains"/>
    <property type="match status" value="1"/>
</dbReference>